<feature type="compositionally biased region" description="Polar residues" evidence="2">
    <location>
        <begin position="8"/>
        <end position="21"/>
    </location>
</feature>
<feature type="region of interest" description="Disordered" evidence="2">
    <location>
        <begin position="1"/>
        <end position="21"/>
    </location>
</feature>
<keyword evidence="5" id="KW-1185">Reference proteome</keyword>
<dbReference type="Pfam" id="PF02638">
    <property type="entry name" value="GHL10"/>
    <property type="match status" value="1"/>
</dbReference>
<sequence length="382" mass="44329">MTLIACDTTENSNNSDQQVSDTTITPEVEAVRGVWLTNVASEVLDSKENIKEAVALCDKLGFNTIFVVTWNRAHTIYPSRVLERVTGKKISDRFQGRDPLAEVIEAAKKYDIKVFAWFEFGFASSYDDPTGGPLIKAKPHWASLDKNGMITSKNKFQWMNAFHPEVQDFITDLIVETVENYDIDGIQGDDRLPALPSNGGYSEYTVELYKSEHNGNKPPSNEKDYEWVKWRSNKLNIFLKNLVDELKIKDPELIISMAPSIYPWSEENYLQDWPTWLNMGVVDLIIPQVYRYDFKSYKKEMDNILEKQLGQFDNKGFYPGVLLQVNEFNPDQQFLDSMINYNRKKNVNGEVFFFYEGIKKYKEYFKSKYGEPVDFPEYNKIK</sequence>
<gene>
    <name evidence="4" type="ORF">DCC35_19480</name>
</gene>
<dbReference type="AlphaFoldDB" id="A0A4D7K2I9"/>
<dbReference type="OrthoDB" id="100605at2"/>
<evidence type="ECO:0000259" key="3">
    <source>
        <dbReference type="Pfam" id="PF02638"/>
    </source>
</evidence>
<evidence type="ECO:0000256" key="2">
    <source>
        <dbReference type="SAM" id="MobiDB-lite"/>
    </source>
</evidence>
<organism evidence="4 5">
    <name type="scientific">Mangrovivirga cuniculi</name>
    <dbReference type="NCBI Taxonomy" id="2715131"/>
    <lineage>
        <taxon>Bacteria</taxon>
        <taxon>Pseudomonadati</taxon>
        <taxon>Bacteroidota</taxon>
        <taxon>Cytophagia</taxon>
        <taxon>Cytophagales</taxon>
        <taxon>Mangrovivirgaceae</taxon>
        <taxon>Mangrovivirga</taxon>
    </lineage>
</organism>
<keyword evidence="1" id="KW-0732">Signal</keyword>
<dbReference type="PANTHER" id="PTHR43405">
    <property type="entry name" value="GLYCOSYL HYDROLASE DIGH"/>
    <property type="match status" value="1"/>
</dbReference>
<dbReference type="InterPro" id="IPR017853">
    <property type="entry name" value="GH"/>
</dbReference>
<name>A0A4D7K2I9_9BACT</name>
<dbReference type="KEGG" id="fpf:DCC35_19480"/>
<feature type="domain" description="Glycosyl hydrolase-like 10" evidence="3">
    <location>
        <begin position="31"/>
        <end position="308"/>
    </location>
</feature>
<dbReference type="EMBL" id="CP028923">
    <property type="protein sequence ID" value="QCK17145.1"/>
    <property type="molecule type" value="Genomic_DNA"/>
</dbReference>
<accession>A0A4D7K2I9</accession>
<evidence type="ECO:0000313" key="5">
    <source>
        <dbReference type="Proteomes" id="UP000298616"/>
    </source>
</evidence>
<dbReference type="PANTHER" id="PTHR43405:SF1">
    <property type="entry name" value="GLYCOSYL HYDROLASE DIGH"/>
    <property type="match status" value="1"/>
</dbReference>
<proteinExistence type="predicted"/>
<dbReference type="InterPro" id="IPR052177">
    <property type="entry name" value="Divisome_Glycosyl_Hydrolase"/>
</dbReference>
<protein>
    <recommendedName>
        <fullName evidence="3">Glycosyl hydrolase-like 10 domain-containing protein</fullName>
    </recommendedName>
</protein>
<reference evidence="4 5" key="1">
    <citation type="submission" date="2018-04" db="EMBL/GenBank/DDBJ databases">
        <title>Complete genome uncultured novel isolate.</title>
        <authorList>
            <person name="Merlino G."/>
        </authorList>
    </citation>
    <scope>NUCLEOTIDE SEQUENCE [LARGE SCALE GENOMIC DNA]</scope>
    <source>
        <strain evidence="5">R1DC9</strain>
    </source>
</reference>
<dbReference type="Gene3D" id="3.20.20.80">
    <property type="entry name" value="Glycosidases"/>
    <property type="match status" value="1"/>
</dbReference>
<dbReference type="SUPFAM" id="SSF51445">
    <property type="entry name" value="(Trans)glycosidases"/>
    <property type="match status" value="1"/>
</dbReference>
<dbReference type="Proteomes" id="UP000298616">
    <property type="component" value="Chromosome"/>
</dbReference>
<evidence type="ECO:0000313" key="4">
    <source>
        <dbReference type="EMBL" id="QCK17145.1"/>
    </source>
</evidence>
<evidence type="ECO:0000256" key="1">
    <source>
        <dbReference type="ARBA" id="ARBA00022729"/>
    </source>
</evidence>
<dbReference type="InterPro" id="IPR003790">
    <property type="entry name" value="GHL10"/>
</dbReference>